<dbReference type="GO" id="GO:0009055">
    <property type="term" value="F:electron transfer activity"/>
    <property type="evidence" value="ECO:0007669"/>
    <property type="project" value="InterPro"/>
</dbReference>
<keyword evidence="5 6" id="KW-0408">Iron</keyword>
<feature type="domain" description="Cytochrome c" evidence="7">
    <location>
        <begin position="185"/>
        <end position="265"/>
    </location>
</feature>
<keyword evidence="3 6" id="KW-0479">Metal-binding</keyword>
<dbReference type="GO" id="GO:0020037">
    <property type="term" value="F:heme binding"/>
    <property type="evidence" value="ECO:0007669"/>
    <property type="project" value="InterPro"/>
</dbReference>
<dbReference type="GO" id="GO:0046872">
    <property type="term" value="F:metal ion binding"/>
    <property type="evidence" value="ECO:0007669"/>
    <property type="project" value="UniProtKB-KW"/>
</dbReference>
<evidence type="ECO:0000256" key="4">
    <source>
        <dbReference type="ARBA" id="ARBA00022982"/>
    </source>
</evidence>
<dbReference type="Pfam" id="PF21342">
    <property type="entry name" value="SoxA-TsdA_cyt-c"/>
    <property type="match status" value="1"/>
</dbReference>
<gene>
    <name evidence="8" type="ORF">NITINOP_0640</name>
</gene>
<dbReference type="InterPro" id="IPR051811">
    <property type="entry name" value="Cytochrome_c550/c551-like"/>
</dbReference>
<dbReference type="KEGG" id="nio:NITINOP_0640"/>
<dbReference type="PANTHER" id="PTHR37823:SF1">
    <property type="entry name" value="CYTOCHROME C-553-LIKE"/>
    <property type="match status" value="1"/>
</dbReference>
<dbReference type="GO" id="GO:0016491">
    <property type="term" value="F:oxidoreductase activity"/>
    <property type="evidence" value="ECO:0007669"/>
    <property type="project" value="UniProtKB-KW"/>
</dbReference>
<reference evidence="9" key="1">
    <citation type="submission" date="2015-09" db="EMBL/GenBank/DDBJ databases">
        <authorList>
            <person name="Daims H."/>
        </authorList>
    </citation>
    <scope>NUCLEOTIDE SEQUENCE [LARGE SCALE GENOMIC DNA]</scope>
</reference>
<organism evidence="8 9">
    <name type="scientific">Candidatus Nitrospira inopinata</name>
    <dbReference type="NCBI Taxonomy" id="1715989"/>
    <lineage>
        <taxon>Bacteria</taxon>
        <taxon>Pseudomonadati</taxon>
        <taxon>Nitrospirota</taxon>
        <taxon>Nitrospiria</taxon>
        <taxon>Nitrospirales</taxon>
        <taxon>Nitrospiraceae</taxon>
        <taxon>Nitrospira</taxon>
    </lineage>
</organism>
<evidence type="ECO:0000259" key="7">
    <source>
        <dbReference type="PROSITE" id="PS51007"/>
    </source>
</evidence>
<dbReference type="PROSITE" id="PS51257">
    <property type="entry name" value="PROKAR_LIPOPROTEIN"/>
    <property type="match status" value="1"/>
</dbReference>
<keyword evidence="1" id="KW-0813">Transport</keyword>
<evidence type="ECO:0000313" key="9">
    <source>
        <dbReference type="Proteomes" id="UP000066284"/>
    </source>
</evidence>
<dbReference type="AlphaFoldDB" id="A0A0S4KPC5"/>
<dbReference type="PROSITE" id="PS51007">
    <property type="entry name" value="CYTC"/>
    <property type="match status" value="1"/>
</dbReference>
<keyword evidence="4" id="KW-0249">Electron transport</keyword>
<evidence type="ECO:0000256" key="2">
    <source>
        <dbReference type="ARBA" id="ARBA00022617"/>
    </source>
</evidence>
<dbReference type="Pfam" id="PF13442">
    <property type="entry name" value="Cytochrome_CBB3"/>
    <property type="match status" value="1"/>
</dbReference>
<sequence length="287" mass="31126">MPRSEVVIVSEQRGVGVVVFGLILLVGGCIPSAQVGGQREPPGADIHPLFLPPSPDTIPGDLRGEDIRMGYLMVVDTQQYGKRYVGNGLNCTNCHLEAGLHPNALSFVGISILYPEYRERAGRRVTLIDQINDCFERNMNGTALPADSTKLSAIVAYIDWLSKNVPRGSSVPWRGLPPITPVRAPDVAKGKVVYEKKCAFCHGADGQGAMAAPPVWGPRSYTIGSDMARVSVAASFIKANMPRGRGWSITDEEAFDVAAYIDSRPRPDFPKKIHDWPKGGKPTDAPY</sequence>
<evidence type="ECO:0000256" key="5">
    <source>
        <dbReference type="ARBA" id="ARBA00023004"/>
    </source>
</evidence>
<evidence type="ECO:0000256" key="1">
    <source>
        <dbReference type="ARBA" id="ARBA00022448"/>
    </source>
</evidence>
<dbReference type="SUPFAM" id="SSF46626">
    <property type="entry name" value="Cytochrome c"/>
    <property type="match status" value="2"/>
</dbReference>
<dbReference type="OrthoDB" id="280897at2"/>
<evidence type="ECO:0000313" key="8">
    <source>
        <dbReference type="EMBL" id="CUQ65615.1"/>
    </source>
</evidence>
<keyword evidence="2 6" id="KW-0349">Heme</keyword>
<name>A0A0S4KPC5_9BACT</name>
<protein>
    <submittedName>
        <fullName evidence="8">Putative Quinol-cytochrome c reductase, cytochrome c subunit</fullName>
        <ecNumber evidence="8">1.10.2.2</ecNumber>
    </submittedName>
</protein>
<dbReference type="Proteomes" id="UP000066284">
    <property type="component" value="Chromosome 1"/>
</dbReference>
<keyword evidence="8" id="KW-0560">Oxidoreductase</keyword>
<dbReference type="EMBL" id="LN885086">
    <property type="protein sequence ID" value="CUQ65615.1"/>
    <property type="molecule type" value="Genomic_DNA"/>
</dbReference>
<dbReference type="InterPro" id="IPR036909">
    <property type="entry name" value="Cyt_c-like_dom_sf"/>
</dbReference>
<evidence type="ECO:0000256" key="3">
    <source>
        <dbReference type="ARBA" id="ARBA00022723"/>
    </source>
</evidence>
<dbReference type="InterPro" id="IPR009056">
    <property type="entry name" value="Cyt_c-like_dom"/>
</dbReference>
<dbReference type="EC" id="1.10.2.2" evidence="8"/>
<dbReference type="STRING" id="1715989.NITINOP_0640"/>
<proteinExistence type="predicted"/>
<evidence type="ECO:0000256" key="6">
    <source>
        <dbReference type="PROSITE-ProRule" id="PRU00433"/>
    </source>
</evidence>
<dbReference type="PANTHER" id="PTHR37823">
    <property type="entry name" value="CYTOCHROME C-553-LIKE"/>
    <property type="match status" value="1"/>
</dbReference>
<keyword evidence="9" id="KW-1185">Reference proteome</keyword>
<accession>A0A0S4KPC5</accession>
<dbReference type="Gene3D" id="1.10.760.10">
    <property type="entry name" value="Cytochrome c-like domain"/>
    <property type="match status" value="2"/>
</dbReference>